<keyword evidence="7" id="KW-0233">DNA recombination</keyword>
<evidence type="ECO:0000256" key="1">
    <source>
        <dbReference type="ARBA" id="ARBA00004123"/>
    </source>
</evidence>
<dbReference type="InterPro" id="IPR048943">
    <property type="entry name" value="RAD51D_N"/>
</dbReference>
<evidence type="ECO:0000256" key="13">
    <source>
        <dbReference type="ARBA" id="ARBA00078081"/>
    </source>
</evidence>
<evidence type="ECO:0000256" key="16">
    <source>
        <dbReference type="SAM" id="MobiDB-lite"/>
    </source>
</evidence>
<keyword evidence="6" id="KW-0238">DNA-binding</keyword>
<comment type="subcellular location">
    <subcellularLocation>
        <location evidence="1">Nucleus</location>
    </subcellularLocation>
</comment>
<evidence type="ECO:0000259" key="17">
    <source>
        <dbReference type="PROSITE" id="PS50162"/>
    </source>
</evidence>
<evidence type="ECO:0000256" key="10">
    <source>
        <dbReference type="ARBA" id="ARBA00057808"/>
    </source>
</evidence>
<dbReference type="InterPro" id="IPR027417">
    <property type="entry name" value="P-loop_NTPase"/>
</dbReference>
<name>A0A8D0U2L4_PIG</name>
<evidence type="ECO:0000256" key="14">
    <source>
        <dbReference type="ARBA" id="ARBA00078131"/>
    </source>
</evidence>
<dbReference type="GO" id="GO:0000781">
    <property type="term" value="C:chromosome, telomeric region"/>
    <property type="evidence" value="ECO:0007669"/>
    <property type="project" value="UniProtKB-ARBA"/>
</dbReference>
<keyword evidence="3" id="KW-0547">Nucleotide-binding</keyword>
<organism evidence="18 19">
    <name type="scientific">Sus scrofa</name>
    <name type="common">Pig</name>
    <dbReference type="NCBI Taxonomy" id="9823"/>
    <lineage>
        <taxon>Eukaryota</taxon>
        <taxon>Metazoa</taxon>
        <taxon>Chordata</taxon>
        <taxon>Craniata</taxon>
        <taxon>Vertebrata</taxon>
        <taxon>Euteleostomi</taxon>
        <taxon>Mammalia</taxon>
        <taxon>Eutheria</taxon>
        <taxon>Laurasiatheria</taxon>
        <taxon>Artiodactyla</taxon>
        <taxon>Suina</taxon>
        <taxon>Suidae</taxon>
        <taxon>Sus</taxon>
    </lineage>
</organism>
<evidence type="ECO:0000256" key="11">
    <source>
        <dbReference type="ARBA" id="ARBA00066228"/>
    </source>
</evidence>
<comment type="subunit">
    <text evidence="11">Part of the BCDX2 complex consisting of RAD51B, RAD51C, RAD51D and XRCC2; the complex has a ring-like structure arranged into a flat disc around a central channel. In the absence of DNA, the BCDX2 subcomplex XRCC2:RAD51D formed a multimeric ring structure; in the presence of single-stranded DNA it formed a filamentous structure with the ssDNA. Interacts with SWSAP1 and ZSWIM7; involved in homologous recombination repair. Interacts with BLM; required for stimulation of BLM activity by the BCDX2 subcomplex XRCC2:RAD51D.</text>
</comment>
<evidence type="ECO:0000256" key="6">
    <source>
        <dbReference type="ARBA" id="ARBA00023125"/>
    </source>
</evidence>
<keyword evidence="4" id="KW-0227">DNA damage</keyword>
<dbReference type="Pfam" id="PF21794">
    <property type="entry name" value="RAD51D_N"/>
    <property type="match status" value="1"/>
</dbReference>
<keyword evidence="9" id="KW-0539">Nucleus</keyword>
<evidence type="ECO:0000256" key="8">
    <source>
        <dbReference type="ARBA" id="ARBA00023204"/>
    </source>
</evidence>
<comment type="similarity">
    <text evidence="2">Belongs to the RecA family. RAD51 subfamily.</text>
</comment>
<dbReference type="AlphaFoldDB" id="A0A8D0U2L4"/>
<dbReference type="GO" id="GO:0006310">
    <property type="term" value="P:DNA recombination"/>
    <property type="evidence" value="ECO:0007669"/>
    <property type="project" value="UniProtKB-KW"/>
</dbReference>
<dbReference type="GO" id="GO:0140664">
    <property type="term" value="F:ATP-dependent DNA damage sensor activity"/>
    <property type="evidence" value="ECO:0007669"/>
    <property type="project" value="InterPro"/>
</dbReference>
<evidence type="ECO:0000256" key="15">
    <source>
        <dbReference type="ARBA" id="ARBA00079680"/>
    </source>
</evidence>
<feature type="domain" description="RecA family profile 1" evidence="17">
    <location>
        <begin position="250"/>
        <end position="423"/>
    </location>
</feature>
<dbReference type="GO" id="GO:0003677">
    <property type="term" value="F:DNA binding"/>
    <property type="evidence" value="ECO:0007669"/>
    <property type="project" value="UniProtKB-KW"/>
</dbReference>
<dbReference type="Ensembl" id="ENSSSCT00015050095.1">
    <property type="protein sequence ID" value="ENSSSCP00015019985.1"/>
    <property type="gene ID" value="ENSSSCG00015037650.1"/>
</dbReference>
<dbReference type="GO" id="GO:0005634">
    <property type="term" value="C:nucleus"/>
    <property type="evidence" value="ECO:0007669"/>
    <property type="project" value="UniProtKB-SubCell"/>
</dbReference>
<evidence type="ECO:0000256" key="4">
    <source>
        <dbReference type="ARBA" id="ARBA00022763"/>
    </source>
</evidence>
<dbReference type="PANTHER" id="PTHR46457">
    <property type="entry name" value="DNA REPAIR PROTEIN RAD51 HOMOLOG 4"/>
    <property type="match status" value="1"/>
</dbReference>
<dbReference type="InterPro" id="IPR013632">
    <property type="entry name" value="Rad51_C"/>
</dbReference>
<evidence type="ECO:0000256" key="7">
    <source>
        <dbReference type="ARBA" id="ARBA00023172"/>
    </source>
</evidence>
<evidence type="ECO:0000256" key="2">
    <source>
        <dbReference type="ARBA" id="ARBA00007095"/>
    </source>
</evidence>
<accession>A0A8D0U2L4</accession>
<evidence type="ECO:0000256" key="5">
    <source>
        <dbReference type="ARBA" id="ARBA00022840"/>
    </source>
</evidence>
<reference evidence="18" key="1">
    <citation type="submission" date="2025-08" db="UniProtKB">
        <authorList>
            <consortium name="Ensembl"/>
        </authorList>
    </citation>
    <scope>IDENTIFICATION</scope>
</reference>
<dbReference type="Gene3D" id="3.40.50.300">
    <property type="entry name" value="P-loop containing nucleotide triphosphate hydrolases"/>
    <property type="match status" value="1"/>
</dbReference>
<keyword evidence="8" id="KW-0234">DNA repair</keyword>
<dbReference type="Proteomes" id="UP000694726">
    <property type="component" value="Unplaced"/>
</dbReference>
<dbReference type="FunFam" id="3.40.50.300:FF:001042">
    <property type="entry name" value="DNA repair protein RAD51 homolog 4"/>
    <property type="match status" value="1"/>
</dbReference>
<evidence type="ECO:0000256" key="12">
    <source>
        <dbReference type="ARBA" id="ARBA00073971"/>
    </source>
</evidence>
<dbReference type="InterPro" id="IPR020588">
    <property type="entry name" value="RecA_ATP-bd"/>
</dbReference>
<dbReference type="InterPro" id="IPR047323">
    <property type="entry name" value="Rad51D_C"/>
</dbReference>
<protein>
    <recommendedName>
        <fullName evidence="12">DNA repair protein RAD51 homolog 4</fullName>
    </recommendedName>
    <alternativeName>
        <fullName evidence="13">R51H3</fullName>
    </alternativeName>
    <alternativeName>
        <fullName evidence="14">RAD51 homolog D</fullName>
    </alternativeName>
    <alternativeName>
        <fullName evidence="15">RAD51-like protein 3</fullName>
    </alternativeName>
</protein>
<dbReference type="SUPFAM" id="SSF52540">
    <property type="entry name" value="P-loop containing nucleoside triphosphate hydrolases"/>
    <property type="match status" value="1"/>
</dbReference>
<proteinExistence type="inferred from homology"/>
<evidence type="ECO:0000256" key="9">
    <source>
        <dbReference type="ARBA" id="ARBA00023242"/>
    </source>
</evidence>
<comment type="function">
    <text evidence="10">Involved in the homologous recombination repair (HRR) pathway of double-stranded DNA breaks arising during DNA replication or induced by DNA-damaging agents. Bind to single-stranded DNA (ssDNA) and has DNA-dependent ATPase activity. Part of the RAD51 paralog protein complex BCDX2 which acts in the BRCA1-BRCA2-dependent HR pathway. Upon DNA damage, BCDX2 acts downstream of BRCA2 recruitment and upstream of RAD51 recruitment. BCDX2 binds predominantly to the intersection of the four duplex arms of the Holliday junction and to junction of replication forks. The BCDX2 complex was originally reported to bind single-stranded DNA, single-stranded gaps in duplex DNA and specifically to nicks in duplex DNA. Involved in telomere maintenance. The BCDX2 subcomplex XRCC2:RAD51D can stimulate Holliday junction resolution by BLM.</text>
</comment>
<dbReference type="CDD" id="cd19489">
    <property type="entry name" value="Rad51D"/>
    <property type="match status" value="1"/>
</dbReference>
<dbReference type="InterPro" id="IPR051988">
    <property type="entry name" value="HRR_RAD51_Paralog"/>
</dbReference>
<dbReference type="Pfam" id="PF08423">
    <property type="entry name" value="Rad51"/>
    <property type="match status" value="1"/>
</dbReference>
<dbReference type="SMART" id="SM00382">
    <property type="entry name" value="AAA"/>
    <property type="match status" value="1"/>
</dbReference>
<dbReference type="GO" id="GO:0005524">
    <property type="term" value="F:ATP binding"/>
    <property type="evidence" value="ECO:0007669"/>
    <property type="project" value="UniProtKB-KW"/>
</dbReference>
<evidence type="ECO:0000256" key="3">
    <source>
        <dbReference type="ARBA" id="ARBA00022741"/>
    </source>
</evidence>
<feature type="region of interest" description="Disordered" evidence="16">
    <location>
        <begin position="1"/>
        <end position="43"/>
    </location>
</feature>
<keyword evidence="5" id="KW-0067">ATP-binding</keyword>
<dbReference type="PANTHER" id="PTHR46457:SF1">
    <property type="entry name" value="DNA REPAIR PROTEIN RAD51 HOMOLOG 4"/>
    <property type="match status" value="1"/>
</dbReference>
<sequence>AAGQALEPGNRKRRRGRAGRLLGAGDQAGSTPCAPPPPDASPQRLVRKGVLRGVWRGPRGCPQDQRPRGLQGTWACFGPDCAPASLRTWSSFCRAAGSRQVTVGARLCGPHGWAQRGGWPRPWPTGWGPSPASDAHSLLAELGRVGLGKPRSRRARTPHCGLGAAPAPAAPLVRVGEEKSRAGVWGLPCRASTPRVLFSVVDLVSADLEEVAQKCGLSYKALVALRRVLLAQFSAFPCNGADLYEELKTSTAILSTGIRSLDKLLDAGLYTGEVTEIVGGPGSGKTQVCLCVAANVAHSLQQKVLYIDSNGGLTASRILQLLQARTSDEEEQAGALQRIQVVRVFDIFQMLDVLQDLRGAVAQQVSSSAGTVKVVVVDSVTAVVSPLLGGQQREGLALMMQLARELKTLARDLGVAVVVTNHVTRDRDSGKHKPALGRSWSFVPSTRLLLDISQDAGAGSRRVARLTKSPRLPTGFQEMVDMGTWGTPEQNPSQGDDI</sequence>
<evidence type="ECO:0000313" key="18">
    <source>
        <dbReference type="Ensembl" id="ENSSSCP00015019985.1"/>
    </source>
</evidence>
<dbReference type="PROSITE" id="PS50162">
    <property type="entry name" value="RECA_2"/>
    <property type="match status" value="1"/>
</dbReference>
<dbReference type="GO" id="GO:0000723">
    <property type="term" value="P:telomere maintenance"/>
    <property type="evidence" value="ECO:0007669"/>
    <property type="project" value="UniProtKB-ARBA"/>
</dbReference>
<dbReference type="InterPro" id="IPR003593">
    <property type="entry name" value="AAA+_ATPase"/>
</dbReference>
<dbReference type="GO" id="GO:0006281">
    <property type="term" value="P:DNA repair"/>
    <property type="evidence" value="ECO:0007669"/>
    <property type="project" value="UniProtKB-KW"/>
</dbReference>
<evidence type="ECO:0000313" key="19">
    <source>
        <dbReference type="Proteomes" id="UP000694726"/>
    </source>
</evidence>